<dbReference type="RefSeq" id="WP_018301154.1">
    <property type="nucleotide sequence ID" value="NZ_KB902276.1"/>
</dbReference>
<comment type="caution">
    <text evidence="1">The sequence shown here is derived from an EMBL/GenBank/DDBJ whole genome shotgun (WGS) entry which is preliminary data.</text>
</comment>
<dbReference type="OrthoDB" id="8032791at2"/>
<gene>
    <name evidence="1" type="ORF">Wenmar_01483</name>
</gene>
<name>A0A0D0QFV4_9RHOB</name>
<dbReference type="Proteomes" id="UP000035100">
    <property type="component" value="Unassembled WGS sequence"/>
</dbReference>
<reference evidence="1 2" key="1">
    <citation type="submission" date="2013-01" db="EMBL/GenBank/DDBJ databases">
        <authorList>
            <person name="Fiebig A."/>
            <person name="Goeker M."/>
            <person name="Klenk H.-P.P."/>
        </authorList>
    </citation>
    <scope>NUCLEOTIDE SEQUENCE [LARGE SCALE GENOMIC DNA]</scope>
    <source>
        <strain evidence="1 2">DSM 24838</strain>
    </source>
</reference>
<accession>A0A0D0QFV4</accession>
<evidence type="ECO:0000313" key="2">
    <source>
        <dbReference type="Proteomes" id="UP000035100"/>
    </source>
</evidence>
<keyword evidence="2" id="KW-1185">Reference proteome</keyword>
<evidence type="ECO:0000313" key="1">
    <source>
        <dbReference type="EMBL" id="KIQ69913.1"/>
    </source>
</evidence>
<sequence>MRLALALCLAAAPALSEEWSERGTVTAEVDGLAQLWTTYDLSVGASGASPRMTDDTGSVRLSILGYRPGEPDAGEGRILLVGVLPDAAPGAAEEVRLALVGADLVGLRWETLPGAGTLHVTSLERAGDDGYGRARGDFAGRFCLADGDPEAATRDPNDCREVEGHFETEIRFDSM</sequence>
<dbReference type="EMBL" id="AONG01000008">
    <property type="protein sequence ID" value="KIQ69913.1"/>
    <property type="molecule type" value="Genomic_DNA"/>
</dbReference>
<organism evidence="1 2">
    <name type="scientific">Wenxinia marina DSM 24838</name>
    <dbReference type="NCBI Taxonomy" id="1123501"/>
    <lineage>
        <taxon>Bacteria</taxon>
        <taxon>Pseudomonadati</taxon>
        <taxon>Pseudomonadota</taxon>
        <taxon>Alphaproteobacteria</taxon>
        <taxon>Rhodobacterales</taxon>
        <taxon>Roseobacteraceae</taxon>
        <taxon>Wenxinia</taxon>
    </lineage>
</organism>
<dbReference type="AlphaFoldDB" id="A0A0D0QFV4"/>
<protein>
    <submittedName>
        <fullName evidence="1">Uncharacterized protein</fullName>
    </submittedName>
</protein>
<dbReference type="STRING" id="1123501.Wenmar_01483"/>
<proteinExistence type="predicted"/>